<protein>
    <submittedName>
        <fullName evidence="1">Uncharacterized protein</fullName>
    </submittedName>
</protein>
<dbReference type="STRING" id="604088.SAMN04488060_0866"/>
<accession>A0A1I5LAJ6</accession>
<dbReference type="AlphaFoldDB" id="A0A1I5LAJ6"/>
<organism evidence="1 2">
    <name type="scientific">Qipengyuania nanhaisediminis</name>
    <dbReference type="NCBI Taxonomy" id="604088"/>
    <lineage>
        <taxon>Bacteria</taxon>
        <taxon>Pseudomonadati</taxon>
        <taxon>Pseudomonadota</taxon>
        <taxon>Alphaproteobacteria</taxon>
        <taxon>Sphingomonadales</taxon>
        <taxon>Erythrobacteraceae</taxon>
        <taxon>Qipengyuania</taxon>
    </lineage>
</organism>
<proteinExistence type="predicted"/>
<sequence length="74" mass="8001">MIVLATGNATIRREGDLTFVSMPSGDGEPITLALTRHQLASLAMSSGKAVTEAFNEPPPDLVNVKPIRRKRTVR</sequence>
<reference evidence="2" key="1">
    <citation type="submission" date="2016-10" db="EMBL/GenBank/DDBJ databases">
        <authorList>
            <person name="Varghese N."/>
            <person name="Submissions S."/>
        </authorList>
    </citation>
    <scope>NUCLEOTIDE SEQUENCE [LARGE SCALE GENOMIC DNA]</scope>
    <source>
        <strain evidence="2">CGMCC 1.7715</strain>
    </source>
</reference>
<evidence type="ECO:0000313" key="1">
    <source>
        <dbReference type="EMBL" id="SFO94248.1"/>
    </source>
</evidence>
<dbReference type="Proteomes" id="UP000199331">
    <property type="component" value="Unassembled WGS sequence"/>
</dbReference>
<keyword evidence="2" id="KW-1185">Reference proteome</keyword>
<name>A0A1I5LAJ6_9SPHN</name>
<evidence type="ECO:0000313" key="2">
    <source>
        <dbReference type="Proteomes" id="UP000199331"/>
    </source>
</evidence>
<dbReference type="EMBL" id="FOWZ01000001">
    <property type="protein sequence ID" value="SFO94248.1"/>
    <property type="molecule type" value="Genomic_DNA"/>
</dbReference>
<gene>
    <name evidence="1" type="ORF">SAMN04488060_0866</name>
</gene>